<protein>
    <submittedName>
        <fullName evidence="5">Inositol-3,4-bisphosphate 4-phosphatase</fullName>
    </submittedName>
</protein>
<keyword evidence="1" id="KW-0378">Hydrolase</keyword>
<evidence type="ECO:0000256" key="2">
    <source>
        <dbReference type="ARBA" id="ARBA00023098"/>
    </source>
</evidence>
<keyword evidence="4" id="KW-0472">Membrane</keyword>
<gene>
    <name evidence="5" type="ORF">AV274_0126</name>
</gene>
<dbReference type="GO" id="GO:0016316">
    <property type="term" value="F:phosphatidylinositol-3,4-bisphosphate 4-phosphatase activity"/>
    <property type="evidence" value="ECO:0007669"/>
    <property type="project" value="InterPro"/>
</dbReference>
<dbReference type="GO" id="GO:0005737">
    <property type="term" value="C:cytoplasm"/>
    <property type="evidence" value="ECO:0007669"/>
    <property type="project" value="TreeGrafter"/>
</dbReference>
<sequence>MLSRCVGRVGNRVLRGITLPTVAHRQGDCYYIWRRTFAEAPVPAASLPDTLSEKEIDAINRKSYRKKPSLQYYTLALQDRVASILSGKALFTEDSVESCLEDVFCDESTDIPMDTIRKMYYLALKKERNAPMQENSQLSPYQGLLNCFRHSLSSPRLLSFLEKLVSDNSRDSLPYSMLIEVYSQRLSAGDKQNASYLDYDTSHSVNELWKRIQKNEICLSSSSLQLLLNLASVSPALLHVFNELPQYVQSLQAHTSPANSLYVSMPALLPIAQRLVFDGYFREFNSLETLLFYEFDKCSPYTTLVMKGILSAQCFYREEEAVWAAVQDRYEKALGQLNPVVKDDLDRYLMERLLVTLTRQGEYQRCAEMMQFCTNSLIPVKASSIMRILKDINKTKLNPQMNITATERAGFYQAIYVYIQTIGVSCPYNISLPYKLFYALSRNDAEAIRAYCDKFMGSYSKQFLEYYLLMYMHLAYECDESIVPNKSALCDRVLALLQSYHCTGDELLGQMIEREQDEKRVAMMLNRVIANANWNGADNANCVDPNLFSMAVKDKKVGEASFLALVEYMNANAIPIPDSFFLNAFKSLLWAKENINSLLDIVDYFSEEQNAGVAEVRSSVWRRMMCVLTENEAPDADAFVGMKGSEKPNRFVVFYILSCVMGIIDCVSELMNSKIIPFTVFQIINRTLEFGMQLCALLHMMGYFSEYIVNLKKKSVMRYIIGCAITYLIYFFFNVYALLTTMTQEWLRATELLYVISNFTISVICVLSCIHIIHKLKRIYKMVCCSMRMEVAKNIALIATNTFLLLVVLFLRACISLFFLCYPSSHETSIAFFIVFMPIIFNLILLSLIKDYVVFSFSPHPQSARNRKVASARSQLRTAFSHSPLKALLARCGFVFRRSAMDCPDYADGCKCKLGKGDSCSKLKLLYNYDDTVSNRSLVGLSSDSSVRSVFASSARRTPSIGGSIKETAEASSEEEGPCVLDLPEKAEAVSSPAPSPAIATVNGGANGAATVNGGVNGAGNASTASTANATGTNVSPTILSSLLANGEKKDDSAMSLRPELQLRTSIATPEEAEDVSPADACKKDVAARCGKPLPCSISLAVFLKLPDGLALTSKFRSVFVRCSYHYVAHSFAQTTGTASFVDGGETEFLPIPAMSEGKMFNCCVVIPLPMHDEDVYCTTLTSQLQACLTKHSTVKEKGVPLADVILQFEGVGTNDQSNLEYMKNKSNRVLFTEMMTLNALLAQPNTLITLEGVKLCPIPPPHFRSSGKANSPHNPSGEFSFSQISHSLCIPSTPGAPKPGSPTKPAPFTGRSPARAPSPLGSSQQDSAQDSPIATSSRRGSAGTGSLRLSPDAGLLSLDLERIPDVPALNYDRYAACPSSVPLMPLPDLSGQVSGQMSGQVSEQVSEQVSGQAATRMSGQFSSRLSGQFSGQFSGQLSGQESGQMSENVSAKGSALLAAQRDRLGDLEEFSLERSGRKRESLEGDWNYHQSFDVYASTPLLPNDHGHAARSPQVSYLLGVCLIAIRARTEGRFFEKEYVFDRQNANGQAVFLTDGECAHGVYLTHVTEMMNETDVSFDIPAAYAAYSAELWRRELKDCSGLYEQQQSLANSRMKRNEFTTMDELLKQNLDYVSSQRFYQRSMNEIMGHIEVLEKNDHHADKKVNGFTFKPSTMKKVEECALCPTNLHINDILIQKRFFCPSIDLDTLFRNLLPPSYPSYSILSCGTPNAYYYGFSKGGLVDLISEYQQKKKMNSHILSDPILSLSLVIRQRFDLAASQAISILFSILLKSLTVRLVDHPVFSQWKNYGYPIFYGSLLSMYNKEMSMILDTFAAVYALRAVQFRIQFKRNSVFSISYNPTLTVNRHQLTVTIIVSGLPQFLHMTELELIKENRLHSTVIRVVPFFCSIGVDVNQTLCDFIKQQNIVIENNINTICYRDFVYYANLIDGKGEQPRPSLELYNSTSTSAGNTINLQKFIHYITTYYDCKEPINVDNVTCDNDCFSEELSNVKRVLKENSLKNVDLFENFLAVAEKLHAGMIVMCKSGKDRTGMLITHREAKMLELSRVFNKCNFKHYLDLFRGYGTRIMNAKKNTGKAKYMFNKVQTIFLPQELIAPKCTRGHGAT</sequence>
<dbReference type="InterPro" id="IPR039034">
    <property type="entry name" value="INPP4"/>
</dbReference>
<feature type="transmembrane region" description="Helical" evidence="4">
    <location>
        <begin position="652"/>
        <end position="670"/>
    </location>
</feature>
<feature type="compositionally biased region" description="Low complexity" evidence="3">
    <location>
        <begin position="1335"/>
        <end position="1348"/>
    </location>
</feature>
<reference evidence="5 6" key="1">
    <citation type="submission" date="2016-05" db="EMBL/GenBank/DDBJ databases">
        <title>Nuclear genome of Blastocystis sp. subtype 1 NandII.</title>
        <authorList>
            <person name="Gentekaki E."/>
            <person name="Curtis B."/>
            <person name="Stairs C."/>
            <person name="Eme L."/>
            <person name="Herman E."/>
            <person name="Klimes V."/>
            <person name="Arias M.C."/>
            <person name="Elias M."/>
            <person name="Hilliou F."/>
            <person name="Klute M."/>
            <person name="Malik S.-B."/>
            <person name="Pightling A."/>
            <person name="Rachubinski R."/>
            <person name="Salas D."/>
            <person name="Schlacht A."/>
            <person name="Suga H."/>
            <person name="Archibald J."/>
            <person name="Ball S.G."/>
            <person name="Clark G."/>
            <person name="Dacks J."/>
            <person name="Van Der Giezen M."/>
            <person name="Tsaousis A."/>
            <person name="Roger A."/>
        </authorList>
    </citation>
    <scope>NUCLEOTIDE SEQUENCE [LARGE SCALE GENOMIC DNA]</scope>
    <source>
        <strain evidence="6">ATCC 50177 / NandII</strain>
    </source>
</reference>
<dbReference type="PANTHER" id="PTHR12187">
    <property type="entry name" value="AGAP000124-PA"/>
    <property type="match status" value="1"/>
</dbReference>
<feature type="transmembrane region" description="Helical" evidence="4">
    <location>
        <begin position="753"/>
        <end position="774"/>
    </location>
</feature>
<name>A0A196SPP6_BLAHN</name>
<feature type="transmembrane region" description="Helical" evidence="4">
    <location>
        <begin position="830"/>
        <end position="849"/>
    </location>
</feature>
<feature type="region of interest" description="Disordered" evidence="3">
    <location>
        <begin position="958"/>
        <end position="978"/>
    </location>
</feature>
<accession>A0A196SPP6</accession>
<dbReference type="OrthoDB" id="159395at2759"/>
<keyword evidence="2" id="KW-0443">Lipid metabolism</keyword>
<comment type="caution">
    <text evidence="5">The sequence shown here is derived from an EMBL/GenBank/DDBJ whole genome shotgun (WGS) entry which is preliminary data.</text>
</comment>
<evidence type="ECO:0000256" key="4">
    <source>
        <dbReference type="SAM" id="Phobius"/>
    </source>
</evidence>
<feature type="compositionally biased region" description="Polar residues" evidence="3">
    <location>
        <begin position="1321"/>
        <end position="1334"/>
    </location>
</feature>
<evidence type="ECO:0000256" key="1">
    <source>
        <dbReference type="ARBA" id="ARBA00022801"/>
    </source>
</evidence>
<keyword evidence="4" id="KW-0812">Transmembrane</keyword>
<feature type="transmembrane region" description="Helical" evidence="4">
    <location>
        <begin position="716"/>
        <end position="733"/>
    </location>
</feature>
<dbReference type="PANTHER" id="PTHR12187:SF11">
    <property type="entry name" value="PHOSPHATIDYLINOSITOL-3,4-BISPHOSPHATE 4-PHOSPHATASE"/>
    <property type="match status" value="1"/>
</dbReference>
<feature type="transmembrane region" description="Helical" evidence="4">
    <location>
        <begin position="795"/>
        <end position="818"/>
    </location>
</feature>
<evidence type="ECO:0000313" key="6">
    <source>
        <dbReference type="Proteomes" id="UP000078348"/>
    </source>
</evidence>
<feature type="region of interest" description="Disordered" evidence="3">
    <location>
        <begin position="1291"/>
        <end position="1348"/>
    </location>
</feature>
<dbReference type="STRING" id="478820.A0A196SPP6"/>
<keyword evidence="6" id="KW-1185">Reference proteome</keyword>
<evidence type="ECO:0000256" key="3">
    <source>
        <dbReference type="SAM" id="MobiDB-lite"/>
    </source>
</evidence>
<organism evidence="5 6">
    <name type="scientific">Blastocystis sp. subtype 1 (strain ATCC 50177 / NandII)</name>
    <dbReference type="NCBI Taxonomy" id="478820"/>
    <lineage>
        <taxon>Eukaryota</taxon>
        <taxon>Sar</taxon>
        <taxon>Stramenopiles</taxon>
        <taxon>Bigyra</taxon>
        <taxon>Opalozoa</taxon>
        <taxon>Opalinata</taxon>
        <taxon>Blastocystidae</taxon>
        <taxon>Blastocystis</taxon>
    </lineage>
</organism>
<keyword evidence="4" id="KW-1133">Transmembrane helix</keyword>
<feature type="transmembrane region" description="Helical" evidence="4">
    <location>
        <begin position="690"/>
        <end position="709"/>
    </location>
</feature>
<evidence type="ECO:0000313" key="5">
    <source>
        <dbReference type="EMBL" id="OAO18142.1"/>
    </source>
</evidence>
<dbReference type="Proteomes" id="UP000078348">
    <property type="component" value="Unassembled WGS sequence"/>
</dbReference>
<feature type="compositionally biased region" description="Pro residues" evidence="3">
    <location>
        <begin position="1295"/>
        <end position="1306"/>
    </location>
</feature>
<proteinExistence type="predicted"/>
<feature type="region of interest" description="Disordered" evidence="3">
    <location>
        <begin position="1433"/>
        <end position="1452"/>
    </location>
</feature>
<dbReference type="EMBL" id="LXWW01000005">
    <property type="protein sequence ID" value="OAO18142.1"/>
    <property type="molecule type" value="Genomic_DNA"/>
</dbReference>